<dbReference type="Pfam" id="PF13365">
    <property type="entry name" value="Trypsin_2"/>
    <property type="match status" value="1"/>
</dbReference>
<proteinExistence type="inferred from homology"/>
<accession>A0ABY8WCH6</accession>
<dbReference type="InterPro" id="IPR043504">
    <property type="entry name" value="Peptidase_S1_PA_chymotrypsin"/>
</dbReference>
<dbReference type="PANTHER" id="PTHR43343">
    <property type="entry name" value="PEPTIDASE S12"/>
    <property type="match status" value="1"/>
</dbReference>
<dbReference type="PRINTS" id="PR00834">
    <property type="entry name" value="PROTEASES2C"/>
</dbReference>
<comment type="similarity">
    <text evidence="1">Belongs to the peptidase S1C family.</text>
</comment>
<dbReference type="InterPro" id="IPR051201">
    <property type="entry name" value="Chloro_Bact_Ser_Proteases"/>
</dbReference>
<dbReference type="RefSeq" id="WP_284916488.1">
    <property type="nucleotide sequence ID" value="NZ_CP126980.1"/>
</dbReference>
<dbReference type="PANTHER" id="PTHR43343:SF3">
    <property type="entry name" value="PROTEASE DO-LIKE 8, CHLOROPLASTIC"/>
    <property type="match status" value="1"/>
</dbReference>
<sequence length="269" mass="26767">MEEPTPSRLSSLNTPARRRWAVIALVVAWAAVITWVAFTRGGDTTRSQAAAKPSPSASPGPLTVGEVYQTLLPSVVLIQTTGHDARKAAESATGTGVIANEDGTVLTAFHVVDGAETIKLTFTDGTTSSARVASRDQALDIATLAPAKLPDPLVPAVLGGGVEVGDTVVAIGNPLGLTASTSSGVVSGLDRELARSARGGIAGLIQFDAAVNPGSSGGPLINDQGQVVGIVVALANPTDAGTFIGIGFAVPIGAALGGGDNGPGRAPPL</sequence>
<dbReference type="SUPFAM" id="SSF50494">
    <property type="entry name" value="Trypsin-like serine proteases"/>
    <property type="match status" value="1"/>
</dbReference>
<evidence type="ECO:0000256" key="3">
    <source>
        <dbReference type="ARBA" id="ARBA00022801"/>
    </source>
</evidence>
<dbReference type="InterPro" id="IPR009003">
    <property type="entry name" value="Peptidase_S1_PA"/>
</dbReference>
<feature type="transmembrane region" description="Helical" evidence="4">
    <location>
        <begin position="20"/>
        <end position="38"/>
    </location>
</feature>
<gene>
    <name evidence="5" type="ORF">ACTOB_007274</name>
</gene>
<evidence type="ECO:0000313" key="5">
    <source>
        <dbReference type="EMBL" id="WIM95197.1"/>
    </source>
</evidence>
<dbReference type="Proteomes" id="UP001240150">
    <property type="component" value="Chromosome"/>
</dbReference>
<evidence type="ECO:0000256" key="2">
    <source>
        <dbReference type="ARBA" id="ARBA00022670"/>
    </source>
</evidence>
<dbReference type="EMBL" id="CP126980">
    <property type="protein sequence ID" value="WIM95197.1"/>
    <property type="molecule type" value="Genomic_DNA"/>
</dbReference>
<keyword evidence="4" id="KW-0812">Transmembrane</keyword>
<reference evidence="5 6" key="1">
    <citation type="submission" date="2023-06" db="EMBL/GenBank/DDBJ databases">
        <authorList>
            <person name="Yushchuk O."/>
            <person name="Binda E."/>
            <person name="Ruckert-Reed C."/>
            <person name="Fedorenko V."/>
            <person name="Kalinowski J."/>
            <person name="Marinelli F."/>
        </authorList>
    </citation>
    <scope>NUCLEOTIDE SEQUENCE [LARGE SCALE GENOMIC DNA]</scope>
    <source>
        <strain evidence="5 6">NRRL 3884</strain>
    </source>
</reference>
<keyword evidence="3" id="KW-0378">Hydrolase</keyword>
<dbReference type="Gene3D" id="2.40.10.10">
    <property type="entry name" value="Trypsin-like serine proteases"/>
    <property type="match status" value="2"/>
</dbReference>
<keyword evidence="2" id="KW-0645">Protease</keyword>
<evidence type="ECO:0000256" key="1">
    <source>
        <dbReference type="ARBA" id="ARBA00010541"/>
    </source>
</evidence>
<keyword evidence="4" id="KW-1133">Transmembrane helix</keyword>
<evidence type="ECO:0000256" key="4">
    <source>
        <dbReference type="SAM" id="Phobius"/>
    </source>
</evidence>
<dbReference type="InterPro" id="IPR001940">
    <property type="entry name" value="Peptidase_S1C"/>
</dbReference>
<keyword evidence="6" id="KW-1185">Reference proteome</keyword>
<name>A0ABY8WCH6_9ACTN</name>
<keyword evidence="4" id="KW-0472">Membrane</keyword>
<protein>
    <submittedName>
        <fullName evidence="5">Trypsin-like peptidase domain-containing protein</fullName>
    </submittedName>
</protein>
<organism evidence="5 6">
    <name type="scientific">Actinoplanes oblitus</name>
    <dbReference type="NCBI Taxonomy" id="3040509"/>
    <lineage>
        <taxon>Bacteria</taxon>
        <taxon>Bacillati</taxon>
        <taxon>Actinomycetota</taxon>
        <taxon>Actinomycetes</taxon>
        <taxon>Micromonosporales</taxon>
        <taxon>Micromonosporaceae</taxon>
        <taxon>Actinoplanes</taxon>
    </lineage>
</organism>
<evidence type="ECO:0000313" key="6">
    <source>
        <dbReference type="Proteomes" id="UP001240150"/>
    </source>
</evidence>